<evidence type="ECO:0000256" key="2">
    <source>
        <dbReference type="ARBA" id="ARBA00008332"/>
    </source>
</evidence>
<keyword evidence="6" id="KW-1185">Reference proteome</keyword>
<name>A0A1S3VUX5_VIGRR</name>
<feature type="compositionally biased region" description="Polar residues" evidence="5">
    <location>
        <begin position="53"/>
        <end position="65"/>
    </location>
</feature>
<feature type="compositionally biased region" description="Basic residues" evidence="5">
    <location>
        <begin position="297"/>
        <end position="307"/>
    </location>
</feature>
<dbReference type="RefSeq" id="XP_014522191.1">
    <property type="nucleotide sequence ID" value="XM_014666705.2"/>
</dbReference>
<feature type="compositionally biased region" description="Basic and acidic residues" evidence="5">
    <location>
        <begin position="118"/>
        <end position="133"/>
    </location>
</feature>
<dbReference type="RefSeq" id="XP_014522190.1">
    <property type="nucleotide sequence ID" value="XM_014666704.2"/>
</dbReference>
<evidence type="ECO:0000256" key="1">
    <source>
        <dbReference type="ARBA" id="ARBA00004496"/>
    </source>
</evidence>
<keyword evidence="3" id="KW-0963">Cytoplasm</keyword>
<dbReference type="STRING" id="3916.A0A1S3VUX5"/>
<feature type="compositionally biased region" description="Acidic residues" evidence="5">
    <location>
        <begin position="74"/>
        <end position="83"/>
    </location>
</feature>
<evidence type="ECO:0000313" key="8">
    <source>
        <dbReference type="RefSeq" id="XP_014522191.1"/>
    </source>
</evidence>
<feature type="compositionally biased region" description="Basic and acidic residues" evidence="5">
    <location>
        <begin position="38"/>
        <end position="49"/>
    </location>
</feature>
<organism evidence="6 8">
    <name type="scientific">Vigna radiata var. radiata</name>
    <name type="common">Mung bean</name>
    <name type="synonym">Phaseolus aureus</name>
    <dbReference type="NCBI Taxonomy" id="3916"/>
    <lineage>
        <taxon>Eukaryota</taxon>
        <taxon>Viridiplantae</taxon>
        <taxon>Streptophyta</taxon>
        <taxon>Embryophyta</taxon>
        <taxon>Tracheophyta</taxon>
        <taxon>Spermatophyta</taxon>
        <taxon>Magnoliopsida</taxon>
        <taxon>eudicotyledons</taxon>
        <taxon>Gunneridae</taxon>
        <taxon>Pentapetalae</taxon>
        <taxon>rosids</taxon>
        <taxon>fabids</taxon>
        <taxon>Fabales</taxon>
        <taxon>Fabaceae</taxon>
        <taxon>Papilionoideae</taxon>
        <taxon>50 kb inversion clade</taxon>
        <taxon>NPAAA clade</taxon>
        <taxon>indigoferoid/millettioid clade</taxon>
        <taxon>Phaseoleae</taxon>
        <taxon>Vigna</taxon>
    </lineage>
</organism>
<dbReference type="Pfam" id="PF10248">
    <property type="entry name" value="Mlf1IP"/>
    <property type="match status" value="1"/>
</dbReference>
<dbReference type="PANTHER" id="PTHR13105">
    <property type="entry name" value="MYELOID LEUKEMIA FACTOR"/>
    <property type="match status" value="1"/>
</dbReference>
<dbReference type="Proteomes" id="UP000087766">
    <property type="component" value="Unplaced"/>
</dbReference>
<dbReference type="GeneID" id="106778717"/>
<evidence type="ECO:0000256" key="5">
    <source>
        <dbReference type="SAM" id="MobiDB-lite"/>
    </source>
</evidence>
<comment type="similarity">
    <text evidence="2">Belongs to the MLF family.</text>
</comment>
<dbReference type="InterPro" id="IPR019376">
    <property type="entry name" value="Myeloid_leukemia_factor"/>
</dbReference>
<proteinExistence type="inferred from homology"/>
<dbReference type="OrthoDB" id="8707547at2759"/>
<dbReference type="GO" id="GO:0005737">
    <property type="term" value="C:cytoplasm"/>
    <property type="evidence" value="ECO:0007669"/>
    <property type="project" value="UniProtKB-SubCell"/>
</dbReference>
<evidence type="ECO:0000256" key="4">
    <source>
        <dbReference type="ARBA" id="ARBA00022553"/>
    </source>
</evidence>
<dbReference type="AlphaFoldDB" id="A0A1S3VUX5"/>
<accession>A0A1S3VUX5</accession>
<feature type="region of interest" description="Disordered" evidence="5">
    <location>
        <begin position="276"/>
        <end position="307"/>
    </location>
</feature>
<gene>
    <name evidence="7 8" type="primary">LOC106778717</name>
</gene>
<feature type="region of interest" description="Disordered" evidence="5">
    <location>
        <begin position="34"/>
        <end position="135"/>
    </location>
</feature>
<reference evidence="7 8" key="1">
    <citation type="submission" date="2025-04" db="UniProtKB">
        <authorList>
            <consortium name="RefSeq"/>
        </authorList>
    </citation>
    <scope>IDENTIFICATION</scope>
    <source>
        <tissue evidence="7 8">Leaf</tissue>
    </source>
</reference>
<evidence type="ECO:0000256" key="3">
    <source>
        <dbReference type="ARBA" id="ARBA00022490"/>
    </source>
</evidence>
<dbReference type="KEGG" id="vra:106778717"/>
<evidence type="ECO:0000313" key="6">
    <source>
        <dbReference type="Proteomes" id="UP000087766"/>
    </source>
</evidence>
<protein>
    <submittedName>
        <fullName evidence="7 8">Myeloid leukemia factor 1-like isoform X1</fullName>
    </submittedName>
</protein>
<evidence type="ECO:0000313" key="7">
    <source>
        <dbReference type="RefSeq" id="XP_014522190.1"/>
    </source>
</evidence>
<keyword evidence="4" id="KW-0597">Phosphoprotein</keyword>
<feature type="compositionally biased region" description="Basic and acidic residues" evidence="5">
    <location>
        <begin position="89"/>
        <end position="98"/>
    </location>
</feature>
<sequence>MQKGREVRDDIFEPRGFGDFGGFGFQERMMPSLFGGRDPFDDPFFRDPFDSLFGSNSASRAMQNPNREKGVVIEELDSDDEGSGDCPQDGDKDFDQKKSRSTVEPSVEHPDDDDDDVSERKNSDVTYKNDHYTTKPSKANKFSFQSSRVTYGGIDGAYYTSTRTRKMGANGVVMEEKKEADSTTGQATHRISRGIHEKGHSVFRKLDSDGKVDTTQTLHNLNEDELVGFEEAWKGNNMARLPGFDVHMSGEHHNVVDSSNVKQSSNQSWPLAYLEPSKGERKFPSNHEAGNSSAGTRTKKVIRINID</sequence>
<comment type="subcellular location">
    <subcellularLocation>
        <location evidence="1">Cytoplasm</location>
    </subcellularLocation>
</comment>